<organism evidence="1 2">
    <name type="scientific">Serratia odorifera</name>
    <dbReference type="NCBI Taxonomy" id="618"/>
    <lineage>
        <taxon>Bacteria</taxon>
        <taxon>Pseudomonadati</taxon>
        <taxon>Pseudomonadota</taxon>
        <taxon>Gammaproteobacteria</taxon>
        <taxon>Enterobacterales</taxon>
        <taxon>Yersiniaceae</taxon>
        <taxon>Serratia</taxon>
    </lineage>
</organism>
<proteinExistence type="predicted"/>
<dbReference type="EMBL" id="LR134117">
    <property type="protein sequence ID" value="VDZ65359.1"/>
    <property type="molecule type" value="Genomic_DNA"/>
</dbReference>
<accession>A0A3S4HTX7</accession>
<gene>
    <name evidence="1" type="primary">ygbN_2</name>
    <name evidence="1" type="ORF">NCTC11214_05433</name>
</gene>
<evidence type="ECO:0000313" key="1">
    <source>
        <dbReference type="EMBL" id="VDZ65359.1"/>
    </source>
</evidence>
<protein>
    <submittedName>
        <fullName evidence="1">Inner membrane permease ygbN</fullName>
    </submittedName>
</protein>
<dbReference type="AlphaFoldDB" id="A0A3S4HTX7"/>
<sequence>MIEHSGGAESLAQRFSQALGLKRTIAALTLAASFSHTGIL</sequence>
<dbReference type="KEGG" id="sof:NCTC11214_05433"/>
<name>A0A3S4HTX7_SEROD</name>
<reference evidence="1 2" key="1">
    <citation type="submission" date="2018-12" db="EMBL/GenBank/DDBJ databases">
        <authorList>
            <consortium name="Pathogen Informatics"/>
        </authorList>
    </citation>
    <scope>NUCLEOTIDE SEQUENCE [LARGE SCALE GENOMIC DNA]</scope>
    <source>
        <strain evidence="1 2">NCTC11214</strain>
    </source>
</reference>
<dbReference type="Proteomes" id="UP000281391">
    <property type="component" value="Chromosome"/>
</dbReference>
<evidence type="ECO:0000313" key="2">
    <source>
        <dbReference type="Proteomes" id="UP000281391"/>
    </source>
</evidence>